<dbReference type="Proteomes" id="UP000292627">
    <property type="component" value="Unassembled WGS sequence"/>
</dbReference>
<accession>A0A4Q8LAM4</accession>
<evidence type="ECO:0000313" key="7">
    <source>
        <dbReference type="EMBL" id="TAA25404.1"/>
    </source>
</evidence>
<dbReference type="GO" id="GO:0005829">
    <property type="term" value="C:cytosol"/>
    <property type="evidence" value="ECO:0007669"/>
    <property type="project" value="TreeGrafter"/>
</dbReference>
<dbReference type="SMART" id="SM00507">
    <property type="entry name" value="HNHc"/>
    <property type="match status" value="1"/>
</dbReference>
<reference evidence="7 8" key="1">
    <citation type="submission" date="2019-02" db="EMBL/GenBank/DDBJ databases">
        <title>WGS of Pseudoxanthomonas species novum from clinical isolates.</title>
        <authorList>
            <person name="Bernier A.-M."/>
            <person name="Bernard K."/>
            <person name="Vachon A."/>
        </authorList>
    </citation>
    <scope>NUCLEOTIDE SEQUENCE [LARGE SCALE GENOMIC DNA]</scope>
    <source>
        <strain evidence="7 8">NML171200</strain>
    </source>
</reference>
<evidence type="ECO:0000256" key="5">
    <source>
        <dbReference type="SAM" id="MobiDB-lite"/>
    </source>
</evidence>
<comment type="caution">
    <text evidence="7">The sequence shown here is derived from an EMBL/GenBank/DDBJ whole genome shotgun (WGS) entry which is preliminary data.</text>
</comment>
<dbReference type="CDD" id="cd00085">
    <property type="entry name" value="HNHc"/>
    <property type="match status" value="1"/>
</dbReference>
<gene>
    <name evidence="7" type="ORF">EA660_08050</name>
</gene>
<evidence type="ECO:0000256" key="1">
    <source>
        <dbReference type="ARBA" id="ARBA00022722"/>
    </source>
</evidence>
<dbReference type="GO" id="GO:0004519">
    <property type="term" value="F:endonuclease activity"/>
    <property type="evidence" value="ECO:0007669"/>
    <property type="project" value="UniProtKB-KW"/>
</dbReference>
<proteinExistence type="inferred from homology"/>
<dbReference type="OrthoDB" id="9796565at2"/>
<organism evidence="7 8">
    <name type="scientific">Pseudoxanthomonas winnipegensis</name>
    <dbReference type="NCBI Taxonomy" id="2480810"/>
    <lineage>
        <taxon>Bacteria</taxon>
        <taxon>Pseudomonadati</taxon>
        <taxon>Pseudomonadota</taxon>
        <taxon>Gammaproteobacteria</taxon>
        <taxon>Lysobacterales</taxon>
        <taxon>Lysobacteraceae</taxon>
        <taxon>Pseudoxanthomonas</taxon>
    </lineage>
</organism>
<dbReference type="Gene3D" id="1.10.30.50">
    <property type="match status" value="1"/>
</dbReference>
<dbReference type="GO" id="GO:0003676">
    <property type="term" value="F:nucleic acid binding"/>
    <property type="evidence" value="ECO:0007669"/>
    <property type="project" value="InterPro"/>
</dbReference>
<dbReference type="AlphaFoldDB" id="A0A4Q8LAM4"/>
<dbReference type="Pfam" id="PF01844">
    <property type="entry name" value="HNH"/>
    <property type="match status" value="1"/>
</dbReference>
<feature type="region of interest" description="Disordered" evidence="5">
    <location>
        <begin position="1"/>
        <end position="36"/>
    </location>
</feature>
<dbReference type="PANTHER" id="PTHR41286">
    <property type="entry name" value="HNH NUCLEASE YAJD-RELATED"/>
    <property type="match status" value="1"/>
</dbReference>
<feature type="compositionally biased region" description="Basic residues" evidence="5">
    <location>
        <begin position="1"/>
        <end position="10"/>
    </location>
</feature>
<evidence type="ECO:0000259" key="6">
    <source>
        <dbReference type="SMART" id="SM00507"/>
    </source>
</evidence>
<dbReference type="InterPro" id="IPR003615">
    <property type="entry name" value="HNH_nuc"/>
</dbReference>
<keyword evidence="2" id="KW-0378">Hydrolase</keyword>
<dbReference type="InterPro" id="IPR002711">
    <property type="entry name" value="HNH"/>
</dbReference>
<sequence>MPVRAPRHRPYGREVRQHEPVVRDRQAARALPTNSKQWQAMRQETLLEDGYCCRKCGRIVTGKGQAHIDHIDGDDSNNAPSNRQTLCVSCHSAKTAARDGGFGNRRGAA</sequence>
<dbReference type="GO" id="GO:0016787">
    <property type="term" value="F:hydrolase activity"/>
    <property type="evidence" value="ECO:0007669"/>
    <property type="project" value="UniProtKB-KW"/>
</dbReference>
<evidence type="ECO:0000313" key="8">
    <source>
        <dbReference type="Proteomes" id="UP000292627"/>
    </source>
</evidence>
<feature type="compositionally biased region" description="Basic and acidic residues" evidence="5">
    <location>
        <begin position="11"/>
        <end position="27"/>
    </location>
</feature>
<feature type="domain" description="HNH nuclease" evidence="6">
    <location>
        <begin position="40"/>
        <end position="92"/>
    </location>
</feature>
<keyword evidence="1" id="KW-0540">Nuclease</keyword>
<dbReference type="PANTHER" id="PTHR41286:SF1">
    <property type="entry name" value="HNH NUCLEASE YAJD-RELATED"/>
    <property type="match status" value="1"/>
</dbReference>
<dbReference type="EMBL" id="SHMC01000003">
    <property type="protein sequence ID" value="TAA25404.1"/>
    <property type="molecule type" value="Genomic_DNA"/>
</dbReference>
<evidence type="ECO:0000256" key="2">
    <source>
        <dbReference type="ARBA" id="ARBA00022801"/>
    </source>
</evidence>
<evidence type="ECO:0000256" key="3">
    <source>
        <dbReference type="ARBA" id="ARBA00038412"/>
    </source>
</evidence>
<keyword evidence="7" id="KW-0255">Endonuclease</keyword>
<name>A0A4Q8LAM4_9GAMM</name>
<dbReference type="GO" id="GO:0008270">
    <property type="term" value="F:zinc ion binding"/>
    <property type="evidence" value="ECO:0007669"/>
    <property type="project" value="InterPro"/>
</dbReference>
<comment type="similarity">
    <text evidence="3">Belongs to the HNH nuclease family.</text>
</comment>
<protein>
    <recommendedName>
        <fullName evidence="4">Putative HNH nuclease YajD</fullName>
    </recommendedName>
</protein>
<evidence type="ECO:0000256" key="4">
    <source>
        <dbReference type="ARBA" id="ARBA00040194"/>
    </source>
</evidence>